<organism evidence="7 8">
    <name type="scientific">Sporisorium graminicola</name>
    <dbReference type="NCBI Taxonomy" id="280036"/>
    <lineage>
        <taxon>Eukaryota</taxon>
        <taxon>Fungi</taxon>
        <taxon>Dikarya</taxon>
        <taxon>Basidiomycota</taxon>
        <taxon>Ustilaginomycotina</taxon>
        <taxon>Ustilaginomycetes</taxon>
        <taxon>Ustilaginales</taxon>
        <taxon>Ustilaginaceae</taxon>
        <taxon>Sporisorium</taxon>
    </lineage>
</organism>
<keyword evidence="3 6" id="KW-0560">Oxidoreductase</keyword>
<keyword evidence="5 6" id="KW-0349">Heme</keyword>
<dbReference type="InterPro" id="IPR002401">
    <property type="entry name" value="Cyt_P450_E_grp-I"/>
</dbReference>
<protein>
    <recommendedName>
        <fullName evidence="9">Cytochrome P450</fullName>
    </recommendedName>
</protein>
<dbReference type="EMBL" id="SRRM01000009">
    <property type="protein sequence ID" value="TKY88277.1"/>
    <property type="molecule type" value="Genomic_DNA"/>
</dbReference>
<evidence type="ECO:0000256" key="1">
    <source>
        <dbReference type="ARBA" id="ARBA00010617"/>
    </source>
</evidence>
<dbReference type="OrthoDB" id="1470350at2759"/>
<proteinExistence type="inferred from homology"/>
<dbReference type="KEGG" id="sgra:EX895_002629"/>
<dbReference type="AlphaFoldDB" id="A0A4U7KVU3"/>
<keyword evidence="4 5" id="KW-0408">Iron</keyword>
<dbReference type="GO" id="GO:0016705">
    <property type="term" value="F:oxidoreductase activity, acting on paired donors, with incorporation or reduction of molecular oxygen"/>
    <property type="evidence" value="ECO:0007669"/>
    <property type="project" value="InterPro"/>
</dbReference>
<evidence type="ECO:0000256" key="6">
    <source>
        <dbReference type="RuleBase" id="RU000461"/>
    </source>
</evidence>
<dbReference type="GO" id="GO:0006629">
    <property type="term" value="P:lipid metabolic process"/>
    <property type="evidence" value="ECO:0007669"/>
    <property type="project" value="UniProtKB-ARBA"/>
</dbReference>
<dbReference type="GO" id="GO:0004497">
    <property type="term" value="F:monooxygenase activity"/>
    <property type="evidence" value="ECO:0007669"/>
    <property type="project" value="UniProtKB-KW"/>
</dbReference>
<dbReference type="RefSeq" id="XP_029740262.1">
    <property type="nucleotide sequence ID" value="XM_029883227.1"/>
</dbReference>
<dbReference type="PROSITE" id="PS00086">
    <property type="entry name" value="CYTOCHROME_P450"/>
    <property type="match status" value="1"/>
</dbReference>
<evidence type="ECO:0000256" key="5">
    <source>
        <dbReference type="PIRSR" id="PIRSR602401-1"/>
    </source>
</evidence>
<evidence type="ECO:0000256" key="4">
    <source>
        <dbReference type="ARBA" id="ARBA00023004"/>
    </source>
</evidence>
<dbReference type="PRINTS" id="PR00463">
    <property type="entry name" value="EP450I"/>
</dbReference>
<evidence type="ECO:0000313" key="8">
    <source>
        <dbReference type="Proteomes" id="UP000306050"/>
    </source>
</evidence>
<dbReference type="SUPFAM" id="SSF48264">
    <property type="entry name" value="Cytochrome P450"/>
    <property type="match status" value="1"/>
</dbReference>
<accession>A0A4U7KVU3</accession>
<dbReference type="Pfam" id="PF00067">
    <property type="entry name" value="p450"/>
    <property type="match status" value="1"/>
</dbReference>
<comment type="cofactor">
    <cofactor evidence="5">
        <name>heme</name>
        <dbReference type="ChEBI" id="CHEBI:30413"/>
    </cofactor>
</comment>
<evidence type="ECO:0000256" key="3">
    <source>
        <dbReference type="ARBA" id="ARBA00023002"/>
    </source>
</evidence>
<dbReference type="GO" id="GO:0005506">
    <property type="term" value="F:iron ion binding"/>
    <property type="evidence" value="ECO:0007669"/>
    <property type="project" value="InterPro"/>
</dbReference>
<dbReference type="InterPro" id="IPR017972">
    <property type="entry name" value="Cyt_P450_CS"/>
</dbReference>
<sequence>MDSKAFHTLQYLQPQRFFGDRLSQIPSVNQTWNSSSLFNAASKPRVPNGPLVGLTDQARHHPILVCLVVFAFGTSYLLFRYWDCAIGCERRSDLKGPKGLPLIGNLLWALKNRDPLGYQVYAQQKYGYGNTHSLPGLGRLIDISRPDWIEHVQKTKFASYVKGEQFHDQMRDVLGDGIFTSDGERWKMQRKVASRIFTVSSFKAIITHTIREDCKLVEKLIESYAKDGSVFNLQELYFKFTLSSFVKIAFSQDIKALSEPDRPDTFGDAFNYAQKVLDMRFVQPWWKIAERFSETGKKMRAARKVVEEFTNNIVESRRSETEALGEKAKPEGSRKDLLDLFMAYRSSDGQGLSNQQLKDTILNLMIAGRDTTAEALSWMSWHMLTKPDVYSSIREEIDASLEADGQQEGLEIDYDVFEQHTAKLTTFHETLRLHPSIPKNIRRALQDDVLPNGGPRVRKGDLVLYSDWAMARNPEIWGPDACEFKPSRWIDDKTGSTVKYSQFQAHFFNGGPRLCLGQKLASYEVVQLIHHIFAKFDLELVDHGPKKSAGFDKVPDYLNSLTHPMKRPLLVRATIRAHKEETR</sequence>
<keyword evidence="8" id="KW-1185">Reference proteome</keyword>
<keyword evidence="6" id="KW-0503">Monooxygenase</keyword>
<keyword evidence="2 5" id="KW-0479">Metal-binding</keyword>
<dbReference type="PRINTS" id="PR00385">
    <property type="entry name" value="P450"/>
</dbReference>
<dbReference type="Proteomes" id="UP000306050">
    <property type="component" value="Chromosome SGRAM_16"/>
</dbReference>
<dbReference type="InterPro" id="IPR036396">
    <property type="entry name" value="Cyt_P450_sf"/>
</dbReference>
<feature type="binding site" description="axial binding residue" evidence="5">
    <location>
        <position position="515"/>
    </location>
    <ligand>
        <name>heme</name>
        <dbReference type="ChEBI" id="CHEBI:30413"/>
    </ligand>
    <ligandPart>
        <name>Fe</name>
        <dbReference type="ChEBI" id="CHEBI:18248"/>
    </ligandPart>
</feature>
<dbReference type="Gene3D" id="1.10.630.10">
    <property type="entry name" value="Cytochrome P450"/>
    <property type="match status" value="1"/>
</dbReference>
<reference evidence="7 8" key="1">
    <citation type="submission" date="2019-05" db="EMBL/GenBank/DDBJ databases">
        <title>Sporisorium graminicola CBS 10092 draft sequencing and annotation.</title>
        <authorList>
            <person name="Solano-Gonzalez S."/>
            <person name="Caddick M.X."/>
            <person name="Darby A."/>
        </authorList>
    </citation>
    <scope>NUCLEOTIDE SEQUENCE [LARGE SCALE GENOMIC DNA]</scope>
    <source>
        <strain evidence="7 8">CBS 10092</strain>
    </source>
</reference>
<comment type="similarity">
    <text evidence="1 6">Belongs to the cytochrome P450 family.</text>
</comment>
<evidence type="ECO:0000256" key="2">
    <source>
        <dbReference type="ARBA" id="ARBA00022723"/>
    </source>
</evidence>
<dbReference type="InterPro" id="IPR001128">
    <property type="entry name" value="Cyt_P450"/>
</dbReference>
<dbReference type="GO" id="GO:0020037">
    <property type="term" value="F:heme binding"/>
    <property type="evidence" value="ECO:0007669"/>
    <property type="project" value="InterPro"/>
</dbReference>
<evidence type="ECO:0000313" key="7">
    <source>
        <dbReference type="EMBL" id="TKY88277.1"/>
    </source>
</evidence>
<evidence type="ECO:0008006" key="9">
    <source>
        <dbReference type="Google" id="ProtNLM"/>
    </source>
</evidence>
<comment type="caution">
    <text evidence="7">The sequence shown here is derived from an EMBL/GenBank/DDBJ whole genome shotgun (WGS) entry which is preliminary data.</text>
</comment>
<gene>
    <name evidence="7" type="ORF">EX895_002629</name>
</gene>
<name>A0A4U7KVU3_9BASI</name>
<dbReference type="GeneID" id="40725524"/>
<dbReference type="PANTHER" id="PTHR24296">
    <property type="entry name" value="CYTOCHROME P450"/>
    <property type="match status" value="1"/>
</dbReference>